<evidence type="ECO:0000313" key="1">
    <source>
        <dbReference type="EMBL" id="KAK7086847.1"/>
    </source>
</evidence>
<organism evidence="1 2">
    <name type="scientific">Halocaridina rubra</name>
    <name type="common">Hawaiian red shrimp</name>
    <dbReference type="NCBI Taxonomy" id="373956"/>
    <lineage>
        <taxon>Eukaryota</taxon>
        <taxon>Metazoa</taxon>
        <taxon>Ecdysozoa</taxon>
        <taxon>Arthropoda</taxon>
        <taxon>Crustacea</taxon>
        <taxon>Multicrustacea</taxon>
        <taxon>Malacostraca</taxon>
        <taxon>Eumalacostraca</taxon>
        <taxon>Eucarida</taxon>
        <taxon>Decapoda</taxon>
        <taxon>Pleocyemata</taxon>
        <taxon>Caridea</taxon>
        <taxon>Atyoidea</taxon>
        <taxon>Atyidae</taxon>
        <taxon>Halocaridina</taxon>
    </lineage>
</organism>
<comment type="caution">
    <text evidence="1">The sequence shown here is derived from an EMBL/GenBank/DDBJ whole genome shotgun (WGS) entry which is preliminary data.</text>
</comment>
<name>A0AAN9AH93_HALRR</name>
<evidence type="ECO:0000313" key="2">
    <source>
        <dbReference type="Proteomes" id="UP001381693"/>
    </source>
</evidence>
<dbReference type="AlphaFoldDB" id="A0AAN9AH93"/>
<sequence length="52" mass="5690">MSSTESLGGKEGVDNGIYEMVRNPNQPRILGSSDRIQKFVGAPMQKHSISIE</sequence>
<protein>
    <submittedName>
        <fullName evidence="1">Uncharacterized protein</fullName>
    </submittedName>
</protein>
<gene>
    <name evidence="1" type="ORF">SK128_016088</name>
</gene>
<dbReference type="EMBL" id="JAXCGZ010000066">
    <property type="protein sequence ID" value="KAK7086847.1"/>
    <property type="molecule type" value="Genomic_DNA"/>
</dbReference>
<keyword evidence="2" id="KW-1185">Reference proteome</keyword>
<accession>A0AAN9AH93</accession>
<dbReference type="Proteomes" id="UP001381693">
    <property type="component" value="Unassembled WGS sequence"/>
</dbReference>
<proteinExistence type="predicted"/>
<reference evidence="1 2" key="1">
    <citation type="submission" date="2023-11" db="EMBL/GenBank/DDBJ databases">
        <title>Halocaridina rubra genome assembly.</title>
        <authorList>
            <person name="Smith C."/>
        </authorList>
    </citation>
    <scope>NUCLEOTIDE SEQUENCE [LARGE SCALE GENOMIC DNA]</scope>
    <source>
        <strain evidence="1">EP-1</strain>
        <tissue evidence="1">Whole</tissue>
    </source>
</reference>